<dbReference type="Proteomes" id="UP000650511">
    <property type="component" value="Unassembled WGS sequence"/>
</dbReference>
<evidence type="ECO:0000313" key="3">
    <source>
        <dbReference type="Proteomes" id="UP000650511"/>
    </source>
</evidence>
<name>A0A8J3A9T1_9ACTN</name>
<organism evidence="2 3">
    <name type="scientific">Egicoccus halophilus</name>
    <dbReference type="NCBI Taxonomy" id="1670830"/>
    <lineage>
        <taxon>Bacteria</taxon>
        <taxon>Bacillati</taxon>
        <taxon>Actinomycetota</taxon>
        <taxon>Nitriliruptoria</taxon>
        <taxon>Egicoccales</taxon>
        <taxon>Egicoccaceae</taxon>
        <taxon>Egicoccus</taxon>
    </lineage>
</organism>
<proteinExistence type="predicted"/>
<comment type="caution">
    <text evidence="2">The sequence shown here is derived from an EMBL/GenBank/DDBJ whole genome shotgun (WGS) entry which is preliminary data.</text>
</comment>
<sequence length="93" mass="10091">MLVEQAGEIVEAEVALLYQVDDEDGEARHRRDRGEIAHEPRGQHDGESDATDLAFADVERRPGRKGAMRGPSASRRSARIVTSTAVGQALPTP</sequence>
<evidence type="ECO:0000313" key="2">
    <source>
        <dbReference type="EMBL" id="GGI08038.1"/>
    </source>
</evidence>
<keyword evidence="3" id="KW-1185">Reference proteome</keyword>
<gene>
    <name evidence="2" type="ORF">GCM10011354_27080</name>
</gene>
<dbReference type="EMBL" id="BMHA01000010">
    <property type="protein sequence ID" value="GGI08038.1"/>
    <property type="molecule type" value="Genomic_DNA"/>
</dbReference>
<reference evidence="2" key="1">
    <citation type="journal article" date="2014" name="Int. J. Syst. Evol. Microbiol.">
        <title>Complete genome sequence of Corynebacterium casei LMG S-19264T (=DSM 44701T), isolated from a smear-ripened cheese.</title>
        <authorList>
            <consortium name="US DOE Joint Genome Institute (JGI-PGF)"/>
            <person name="Walter F."/>
            <person name="Albersmeier A."/>
            <person name="Kalinowski J."/>
            <person name="Ruckert C."/>
        </authorList>
    </citation>
    <scope>NUCLEOTIDE SEQUENCE</scope>
    <source>
        <strain evidence="2">CGMCC 1.14988</strain>
    </source>
</reference>
<feature type="compositionally biased region" description="Basic and acidic residues" evidence="1">
    <location>
        <begin position="26"/>
        <end position="47"/>
    </location>
</feature>
<evidence type="ECO:0000256" key="1">
    <source>
        <dbReference type="SAM" id="MobiDB-lite"/>
    </source>
</evidence>
<reference evidence="2" key="2">
    <citation type="submission" date="2020-09" db="EMBL/GenBank/DDBJ databases">
        <authorList>
            <person name="Sun Q."/>
            <person name="Zhou Y."/>
        </authorList>
    </citation>
    <scope>NUCLEOTIDE SEQUENCE</scope>
    <source>
        <strain evidence="2">CGMCC 1.14988</strain>
    </source>
</reference>
<feature type="region of interest" description="Disordered" evidence="1">
    <location>
        <begin position="22"/>
        <end position="93"/>
    </location>
</feature>
<dbReference type="AlphaFoldDB" id="A0A8J3A9T1"/>
<accession>A0A8J3A9T1</accession>
<protein>
    <submittedName>
        <fullName evidence="2">Uncharacterized protein</fullName>
    </submittedName>
</protein>